<name>A0A8S1IJT7_9CHLO</name>
<proteinExistence type="predicted"/>
<dbReference type="Proteomes" id="UP000708148">
    <property type="component" value="Unassembled WGS sequence"/>
</dbReference>
<organism evidence="2 3">
    <name type="scientific">Ostreobium quekettii</name>
    <dbReference type="NCBI Taxonomy" id="121088"/>
    <lineage>
        <taxon>Eukaryota</taxon>
        <taxon>Viridiplantae</taxon>
        <taxon>Chlorophyta</taxon>
        <taxon>core chlorophytes</taxon>
        <taxon>Ulvophyceae</taxon>
        <taxon>TCBD clade</taxon>
        <taxon>Bryopsidales</taxon>
        <taxon>Ostreobineae</taxon>
        <taxon>Ostreobiaceae</taxon>
        <taxon>Ostreobium</taxon>
    </lineage>
</organism>
<feature type="transmembrane region" description="Helical" evidence="1">
    <location>
        <begin position="27"/>
        <end position="47"/>
    </location>
</feature>
<evidence type="ECO:0000313" key="3">
    <source>
        <dbReference type="Proteomes" id="UP000708148"/>
    </source>
</evidence>
<keyword evidence="1" id="KW-1133">Transmembrane helix</keyword>
<keyword evidence="1" id="KW-0472">Membrane</keyword>
<feature type="transmembrane region" description="Helical" evidence="1">
    <location>
        <begin position="59"/>
        <end position="85"/>
    </location>
</feature>
<reference evidence="2" key="1">
    <citation type="submission" date="2020-12" db="EMBL/GenBank/DDBJ databases">
        <authorList>
            <person name="Iha C."/>
        </authorList>
    </citation>
    <scope>NUCLEOTIDE SEQUENCE</scope>
</reference>
<protein>
    <submittedName>
        <fullName evidence="2">Uncharacterized protein</fullName>
    </submittedName>
</protein>
<gene>
    <name evidence="2" type="ORF">OSTQU699_LOCUS297</name>
</gene>
<dbReference type="AlphaFoldDB" id="A0A8S1IJT7"/>
<accession>A0A8S1IJT7</accession>
<sequence length="164" mass="17459">MFHGHVPLICTVSKPTQYDMACSVQYIMYRIIVTVLYCLCISLPPFSMLGNDFAASCGTIGRCACPIMCAVPCFVGKCIAIYRVLTVRSIFPMMLRSIKVNVMSLMCCGLQGLVAFGCCCALCGSCRASCSLAQDAASWPGEELKGPMDVNLAVEGIVVGVEGG</sequence>
<keyword evidence="1" id="KW-0812">Transmembrane</keyword>
<comment type="caution">
    <text evidence="2">The sequence shown here is derived from an EMBL/GenBank/DDBJ whole genome shotgun (WGS) entry which is preliminary data.</text>
</comment>
<evidence type="ECO:0000256" key="1">
    <source>
        <dbReference type="SAM" id="Phobius"/>
    </source>
</evidence>
<dbReference type="EMBL" id="CAJHUC010000283">
    <property type="protein sequence ID" value="CAD7694936.1"/>
    <property type="molecule type" value="Genomic_DNA"/>
</dbReference>
<evidence type="ECO:0000313" key="2">
    <source>
        <dbReference type="EMBL" id="CAD7694936.1"/>
    </source>
</evidence>
<keyword evidence="3" id="KW-1185">Reference proteome</keyword>